<dbReference type="SFLD" id="SFLDS00001">
    <property type="entry name" value="Enolase"/>
    <property type="match status" value="1"/>
</dbReference>
<evidence type="ECO:0000313" key="4">
    <source>
        <dbReference type="Proteomes" id="UP001221217"/>
    </source>
</evidence>
<dbReference type="GO" id="GO:0009063">
    <property type="term" value="P:amino acid catabolic process"/>
    <property type="evidence" value="ECO:0007669"/>
    <property type="project" value="InterPro"/>
</dbReference>
<sequence>MKITNVASYALEQKLEKKDQFAFSQAWCDKRTVFICKIETDEGITGWGEAFGPSLIHKTIVDKFYRDYLIGKNPFDSQVIWETLHNKFRDNGQKGVTVQALSAVDIALWDIKGKAADVPVYQLMGGRFRDRLKAYATGMYRKYTPNEIEETAAEAASYVERGFRAVKVKTGFGFDYDYAVIKAVREAIGDDINMMIDANHGYNASTAIKIGRAVEKFDITWYEEPVPPEDLEGYKEVKASLNIPIAGGEAEFTRWGLNDFIRYRCADYVQADCTITGGLSEFMRVGLLCSIANIQCMPHIWGSSIALATGINAAFSVPDFPPGLEPADVYLEYDQTENIFREELASPKPIVKDGWLYPSEKPGLGIEVNEDLIKHYAVE</sequence>
<dbReference type="InterPro" id="IPR013342">
    <property type="entry name" value="Mandelate_racemase_C"/>
</dbReference>
<dbReference type="InterPro" id="IPR029065">
    <property type="entry name" value="Enolase_C-like"/>
</dbReference>
<dbReference type="PROSITE" id="PS00908">
    <property type="entry name" value="MR_MLE_1"/>
    <property type="match status" value="1"/>
</dbReference>
<dbReference type="SFLD" id="SFLDG00179">
    <property type="entry name" value="mandelate_racemase"/>
    <property type="match status" value="1"/>
</dbReference>
<dbReference type="AlphaFoldDB" id="A0AAJ1II98"/>
<comment type="caution">
    <text evidence="3">The sequence shown here is derived from an EMBL/GenBank/DDBJ whole genome shotgun (WGS) entry which is preliminary data.</text>
</comment>
<dbReference type="SUPFAM" id="SSF51604">
    <property type="entry name" value="Enolase C-terminal domain-like"/>
    <property type="match status" value="1"/>
</dbReference>
<dbReference type="EMBL" id="JAQQAL010000049">
    <property type="protein sequence ID" value="MDC7228477.1"/>
    <property type="molecule type" value="Genomic_DNA"/>
</dbReference>
<dbReference type="InterPro" id="IPR013341">
    <property type="entry name" value="Mandelate_racemase_N_dom"/>
</dbReference>
<dbReference type="Proteomes" id="UP001221217">
    <property type="component" value="Unassembled WGS sequence"/>
</dbReference>
<evidence type="ECO:0000256" key="1">
    <source>
        <dbReference type="ARBA" id="ARBA00023239"/>
    </source>
</evidence>
<dbReference type="SUPFAM" id="SSF54826">
    <property type="entry name" value="Enolase N-terminal domain-like"/>
    <property type="match status" value="1"/>
</dbReference>
<dbReference type="InterPro" id="IPR018110">
    <property type="entry name" value="Mandel_Rmase/mucon_lact_enz_CS"/>
</dbReference>
<feature type="domain" description="Mandelate racemase/muconate lactonizing enzyme C-terminal" evidence="2">
    <location>
        <begin position="148"/>
        <end position="244"/>
    </location>
</feature>
<name>A0AAJ1II98_9SPIO</name>
<proteinExistence type="predicted"/>
<dbReference type="Gene3D" id="3.20.20.120">
    <property type="entry name" value="Enolase-like C-terminal domain"/>
    <property type="match status" value="1"/>
</dbReference>
<evidence type="ECO:0000313" key="3">
    <source>
        <dbReference type="EMBL" id="MDC7228477.1"/>
    </source>
</evidence>
<dbReference type="PANTHER" id="PTHR48080:SF2">
    <property type="entry name" value="D-GALACTONATE DEHYDRATASE"/>
    <property type="match status" value="1"/>
</dbReference>
<reference evidence="3 4" key="1">
    <citation type="submission" date="2022-12" db="EMBL/GenBank/DDBJ databases">
        <title>Metagenome assembled genome from gulf of manar.</title>
        <authorList>
            <person name="Kohli P."/>
            <person name="Pk S."/>
            <person name="Venkata Ramana C."/>
            <person name="Sasikala C."/>
        </authorList>
    </citation>
    <scope>NUCLEOTIDE SEQUENCE [LARGE SCALE GENOMIC DNA]</scope>
    <source>
        <strain evidence="3">JB008</strain>
    </source>
</reference>
<accession>A0AAJ1II98</accession>
<protein>
    <submittedName>
        <fullName evidence="3">Mandelate racemase/muconate lactonizing enzyme family protein</fullName>
    </submittedName>
</protein>
<evidence type="ECO:0000259" key="2">
    <source>
        <dbReference type="SMART" id="SM00922"/>
    </source>
</evidence>
<dbReference type="PANTHER" id="PTHR48080">
    <property type="entry name" value="D-GALACTONATE DEHYDRATASE-RELATED"/>
    <property type="match status" value="1"/>
</dbReference>
<dbReference type="Pfam" id="PF13378">
    <property type="entry name" value="MR_MLE_C"/>
    <property type="match status" value="1"/>
</dbReference>
<dbReference type="Gene3D" id="3.30.390.10">
    <property type="entry name" value="Enolase-like, N-terminal domain"/>
    <property type="match status" value="1"/>
</dbReference>
<organism evidence="3 4">
    <name type="scientific">Candidatus Thalassospirochaeta sargassi</name>
    <dbReference type="NCBI Taxonomy" id="3119039"/>
    <lineage>
        <taxon>Bacteria</taxon>
        <taxon>Pseudomonadati</taxon>
        <taxon>Spirochaetota</taxon>
        <taxon>Spirochaetia</taxon>
        <taxon>Spirochaetales</taxon>
        <taxon>Spirochaetaceae</taxon>
        <taxon>Candidatus Thalassospirochaeta</taxon>
    </lineage>
</organism>
<dbReference type="InterPro" id="IPR034593">
    <property type="entry name" value="DgoD-like"/>
</dbReference>
<dbReference type="SMART" id="SM00922">
    <property type="entry name" value="MR_MLE"/>
    <property type="match status" value="1"/>
</dbReference>
<dbReference type="InterPro" id="IPR036849">
    <property type="entry name" value="Enolase-like_C_sf"/>
</dbReference>
<dbReference type="GO" id="GO:0016829">
    <property type="term" value="F:lyase activity"/>
    <property type="evidence" value="ECO:0007669"/>
    <property type="project" value="UniProtKB-KW"/>
</dbReference>
<keyword evidence="1" id="KW-0456">Lyase</keyword>
<dbReference type="Pfam" id="PF02746">
    <property type="entry name" value="MR_MLE_N"/>
    <property type="match status" value="1"/>
</dbReference>
<dbReference type="InterPro" id="IPR029017">
    <property type="entry name" value="Enolase-like_N"/>
</dbReference>
<dbReference type="CDD" id="cd03316">
    <property type="entry name" value="MR_like"/>
    <property type="match status" value="1"/>
</dbReference>
<gene>
    <name evidence="3" type="ORF">PQJ61_17075</name>
</gene>